<feature type="chain" id="PRO_5014380739" evidence="1">
    <location>
        <begin position="19"/>
        <end position="213"/>
    </location>
</feature>
<evidence type="ECO:0000256" key="1">
    <source>
        <dbReference type="SAM" id="SignalP"/>
    </source>
</evidence>
<dbReference type="InterPro" id="IPR048406">
    <property type="entry name" value="GldM_Ig-like-2"/>
</dbReference>
<dbReference type="Proteomes" id="UP000236641">
    <property type="component" value="Unassembled WGS sequence"/>
</dbReference>
<protein>
    <submittedName>
        <fullName evidence="4">Uncharacterized protein</fullName>
    </submittedName>
</protein>
<gene>
    <name evidence="4" type="ORF">C1T31_02405</name>
</gene>
<dbReference type="OrthoDB" id="1343429at2"/>
<proteinExistence type="predicted"/>
<name>A0A2K1E3Z8_9FLAO</name>
<organism evidence="4 5">
    <name type="scientific">Hanstruepera neustonica</name>
    <dbReference type="NCBI Taxonomy" id="1445657"/>
    <lineage>
        <taxon>Bacteria</taxon>
        <taxon>Pseudomonadati</taxon>
        <taxon>Bacteroidota</taxon>
        <taxon>Flavobacteriia</taxon>
        <taxon>Flavobacteriales</taxon>
        <taxon>Flavobacteriaceae</taxon>
        <taxon>Hanstruepera</taxon>
    </lineage>
</organism>
<feature type="domain" description="Gliding motility-associated protein GldM second immunoglobulin-like" evidence="3">
    <location>
        <begin position="24"/>
        <end position="101"/>
    </location>
</feature>
<dbReference type="Pfam" id="PF21602">
    <property type="entry name" value="GldM_3rd"/>
    <property type="match status" value="1"/>
</dbReference>
<dbReference type="EMBL" id="POWF01000001">
    <property type="protein sequence ID" value="PNQ75008.1"/>
    <property type="molecule type" value="Genomic_DNA"/>
</dbReference>
<feature type="domain" description="Gliding motility-associated protein GldM C-terminal" evidence="2">
    <location>
        <begin position="130"/>
        <end position="210"/>
    </location>
</feature>
<keyword evidence="5" id="KW-1185">Reference proteome</keyword>
<evidence type="ECO:0000313" key="5">
    <source>
        <dbReference type="Proteomes" id="UP000236641"/>
    </source>
</evidence>
<keyword evidence="1" id="KW-0732">Signal</keyword>
<sequence length="213" mass="23479">MKYGLLFLIVFFSLGCFSQEPPKAVVEVNNMNVVYRGVSNPLTLSMPGTVSFEASAPGLKKVDNYGNYIMHPGSGLTVDIELRGKLPNGEIVTAIKTLRIKNIGTPIGTLDGIGHGSRFIIELTKEQLRDGKIGIKIEDFTYDLNFVVLGFKMKFPDLDMVKVNGSYMSDEAKELIDNLKIDDVGFVFDIVYKIANNSFSMKGASAIQIKIIE</sequence>
<feature type="signal peptide" evidence="1">
    <location>
        <begin position="1"/>
        <end position="18"/>
    </location>
</feature>
<evidence type="ECO:0000259" key="2">
    <source>
        <dbReference type="Pfam" id="PF12080"/>
    </source>
</evidence>
<evidence type="ECO:0000313" key="4">
    <source>
        <dbReference type="EMBL" id="PNQ75008.1"/>
    </source>
</evidence>
<dbReference type="Pfam" id="PF12080">
    <property type="entry name" value="GldM_4th"/>
    <property type="match status" value="1"/>
</dbReference>
<dbReference type="InterPro" id="IPR022719">
    <property type="entry name" value="Motility-assoc_prot_GldM_C"/>
</dbReference>
<dbReference type="RefSeq" id="WP_103050859.1">
    <property type="nucleotide sequence ID" value="NZ_POWF01000001.1"/>
</dbReference>
<dbReference type="AlphaFoldDB" id="A0A2K1E3Z8"/>
<dbReference type="PROSITE" id="PS51257">
    <property type="entry name" value="PROKAR_LIPOPROTEIN"/>
    <property type="match status" value="1"/>
</dbReference>
<reference evidence="4 5" key="1">
    <citation type="submission" date="2018-01" db="EMBL/GenBank/DDBJ databases">
        <title>The draft genome of Hanstruepera neustonica JCM19743.</title>
        <authorList>
            <person name="He R.-H."/>
            <person name="Du Z.-J."/>
        </authorList>
    </citation>
    <scope>NUCLEOTIDE SEQUENCE [LARGE SCALE GENOMIC DNA]</scope>
    <source>
        <strain evidence="4 5">JCM19743</strain>
    </source>
</reference>
<accession>A0A2K1E3Z8</accession>
<comment type="caution">
    <text evidence="4">The sequence shown here is derived from an EMBL/GenBank/DDBJ whole genome shotgun (WGS) entry which is preliminary data.</text>
</comment>
<evidence type="ECO:0000259" key="3">
    <source>
        <dbReference type="Pfam" id="PF21602"/>
    </source>
</evidence>